<protein>
    <submittedName>
        <fullName evidence="2">Uncharacterized protein</fullName>
    </submittedName>
</protein>
<organism evidence="2 3">
    <name type="scientific">Liparis tanakae</name>
    <name type="common">Tanaka's snailfish</name>
    <dbReference type="NCBI Taxonomy" id="230148"/>
    <lineage>
        <taxon>Eukaryota</taxon>
        <taxon>Metazoa</taxon>
        <taxon>Chordata</taxon>
        <taxon>Craniata</taxon>
        <taxon>Vertebrata</taxon>
        <taxon>Euteleostomi</taxon>
        <taxon>Actinopterygii</taxon>
        <taxon>Neopterygii</taxon>
        <taxon>Teleostei</taxon>
        <taxon>Neoteleostei</taxon>
        <taxon>Acanthomorphata</taxon>
        <taxon>Eupercaria</taxon>
        <taxon>Perciformes</taxon>
        <taxon>Cottioidei</taxon>
        <taxon>Cottales</taxon>
        <taxon>Liparidae</taxon>
        <taxon>Liparis</taxon>
    </lineage>
</organism>
<dbReference type="EMBL" id="SRLO01000087">
    <property type="protein sequence ID" value="TNN77048.1"/>
    <property type="molecule type" value="Genomic_DNA"/>
</dbReference>
<reference evidence="2 3" key="1">
    <citation type="submission" date="2019-03" db="EMBL/GenBank/DDBJ databases">
        <title>First draft genome of Liparis tanakae, snailfish: a comprehensive survey of snailfish specific genes.</title>
        <authorList>
            <person name="Kim W."/>
            <person name="Song I."/>
            <person name="Jeong J.-H."/>
            <person name="Kim D."/>
            <person name="Kim S."/>
            <person name="Ryu S."/>
            <person name="Song J.Y."/>
            <person name="Lee S.K."/>
        </authorList>
    </citation>
    <scope>NUCLEOTIDE SEQUENCE [LARGE SCALE GENOMIC DNA]</scope>
    <source>
        <tissue evidence="2">Muscle</tissue>
    </source>
</reference>
<dbReference type="AlphaFoldDB" id="A0A4Z2IGR9"/>
<accession>A0A4Z2IGR9</accession>
<evidence type="ECO:0000313" key="2">
    <source>
        <dbReference type="EMBL" id="TNN77048.1"/>
    </source>
</evidence>
<name>A0A4Z2IGR9_9TELE</name>
<proteinExistence type="predicted"/>
<evidence type="ECO:0000313" key="3">
    <source>
        <dbReference type="Proteomes" id="UP000314294"/>
    </source>
</evidence>
<sequence length="263" mass="28162">MDTMTQPPSLSPPETFGPSSSLDLSEVSPLRPRCSVNDSFLLGHPGVLGESRLAHLRRLAHVDVALRQRPLGEGLGAQILAGLAATQVASTLVCSSISSTVVSHVAAVSLTPTSSPASSSAARLAFHSSTSTLRKEMSVTQGPLTCPMYPGGGMGGITRLKGMGMFRESYLALVSATLRRLGSLRKPMPWCSLALTQDRMMKSFSRPWKASTLAISTSYRKKSNMGLSGCGHWKSNPFFTRSAAEETNRRGSGRVELMDREVH</sequence>
<gene>
    <name evidence="2" type="ORF">EYF80_012686</name>
</gene>
<comment type="caution">
    <text evidence="2">The sequence shown here is derived from an EMBL/GenBank/DDBJ whole genome shotgun (WGS) entry which is preliminary data.</text>
</comment>
<evidence type="ECO:0000256" key="1">
    <source>
        <dbReference type="SAM" id="MobiDB-lite"/>
    </source>
</evidence>
<feature type="region of interest" description="Disordered" evidence="1">
    <location>
        <begin position="1"/>
        <end position="23"/>
    </location>
</feature>
<dbReference type="Proteomes" id="UP000314294">
    <property type="component" value="Unassembled WGS sequence"/>
</dbReference>
<feature type="region of interest" description="Disordered" evidence="1">
    <location>
        <begin position="244"/>
        <end position="263"/>
    </location>
</feature>
<keyword evidence="3" id="KW-1185">Reference proteome</keyword>